<dbReference type="PANTHER" id="PTHR35936:SF34">
    <property type="entry name" value="ABC TRANSPORTER EXTRACELLULAR-BINDING PROTEIN YCKB-RELATED"/>
    <property type="match status" value="1"/>
</dbReference>
<dbReference type="EMBL" id="JAUNQW010000004">
    <property type="protein sequence ID" value="MDO5457048.1"/>
    <property type="molecule type" value="Genomic_DNA"/>
</dbReference>
<evidence type="ECO:0000256" key="5">
    <source>
        <dbReference type="SAM" id="SignalP"/>
    </source>
</evidence>
<dbReference type="AlphaFoldDB" id="A0AA43UBR2"/>
<comment type="subcellular location">
    <subcellularLocation>
        <location evidence="1">Cell envelope</location>
    </subcellularLocation>
</comment>
<dbReference type="CDD" id="cd00996">
    <property type="entry name" value="PBP2_AatB_like"/>
    <property type="match status" value="1"/>
</dbReference>
<proteinExistence type="inferred from homology"/>
<comment type="similarity">
    <text evidence="2 4">Belongs to the bacterial solute-binding protein 3 family.</text>
</comment>
<comment type="caution">
    <text evidence="7">The sequence shown here is derived from an EMBL/GenBank/DDBJ whole genome shotgun (WGS) entry which is preliminary data.</text>
</comment>
<organism evidence="7 8">
    <name type="scientific">Atopococcus tabaci</name>
    <dbReference type="NCBI Taxonomy" id="269774"/>
    <lineage>
        <taxon>Bacteria</taxon>
        <taxon>Bacillati</taxon>
        <taxon>Bacillota</taxon>
        <taxon>Bacilli</taxon>
        <taxon>Lactobacillales</taxon>
        <taxon>Carnobacteriaceae</taxon>
        <taxon>Atopococcus</taxon>
    </lineage>
</organism>
<dbReference type="InterPro" id="IPR018313">
    <property type="entry name" value="SBP_3_CS"/>
</dbReference>
<evidence type="ECO:0000313" key="7">
    <source>
        <dbReference type="EMBL" id="MDO5457048.1"/>
    </source>
</evidence>
<evidence type="ECO:0000256" key="4">
    <source>
        <dbReference type="RuleBase" id="RU003744"/>
    </source>
</evidence>
<dbReference type="GO" id="GO:0030313">
    <property type="term" value="C:cell envelope"/>
    <property type="evidence" value="ECO:0007669"/>
    <property type="project" value="UniProtKB-SubCell"/>
</dbReference>
<accession>A0AA43UBR2</accession>
<keyword evidence="3 5" id="KW-0732">Signal</keyword>
<keyword evidence="8" id="KW-1185">Reference proteome</keyword>
<evidence type="ECO:0000256" key="3">
    <source>
        <dbReference type="ARBA" id="ARBA00022729"/>
    </source>
</evidence>
<dbReference type="SUPFAM" id="SSF53850">
    <property type="entry name" value="Periplasmic binding protein-like II"/>
    <property type="match status" value="1"/>
</dbReference>
<dbReference type="PANTHER" id="PTHR35936">
    <property type="entry name" value="MEMBRANE-BOUND LYTIC MUREIN TRANSGLYCOSYLASE F"/>
    <property type="match status" value="1"/>
</dbReference>
<evidence type="ECO:0000259" key="6">
    <source>
        <dbReference type="SMART" id="SM00062"/>
    </source>
</evidence>
<reference evidence="7" key="1">
    <citation type="submission" date="2023-07" db="EMBL/GenBank/DDBJ databases">
        <title>Between Cages and Wild: Unraveling the Impact of Captivity on Animal Microbiomes and Antimicrobial Resistance.</title>
        <authorList>
            <person name="Schmartz G.P."/>
            <person name="Rehner J."/>
            <person name="Schuff M.J."/>
            <person name="Becker S.L."/>
            <person name="Kravczyk M."/>
            <person name="Gurevich A."/>
            <person name="Francke R."/>
            <person name="Mueller R."/>
            <person name="Keller V."/>
            <person name="Keller A."/>
        </authorList>
    </citation>
    <scope>NUCLEOTIDE SEQUENCE</scope>
    <source>
        <strain evidence="7">S39M_St_73</strain>
    </source>
</reference>
<dbReference type="Pfam" id="PF00497">
    <property type="entry name" value="SBP_bac_3"/>
    <property type="match status" value="1"/>
</dbReference>
<dbReference type="Gene3D" id="3.40.190.10">
    <property type="entry name" value="Periplasmic binding protein-like II"/>
    <property type="match status" value="2"/>
</dbReference>
<feature type="chain" id="PRO_5041409403" evidence="5">
    <location>
        <begin position="20"/>
        <end position="267"/>
    </location>
</feature>
<evidence type="ECO:0000256" key="1">
    <source>
        <dbReference type="ARBA" id="ARBA00004196"/>
    </source>
</evidence>
<evidence type="ECO:0000256" key="2">
    <source>
        <dbReference type="ARBA" id="ARBA00010333"/>
    </source>
</evidence>
<dbReference type="PROSITE" id="PS01039">
    <property type="entry name" value="SBP_BACTERIAL_3"/>
    <property type="match status" value="1"/>
</dbReference>
<protein>
    <submittedName>
        <fullName evidence="7">Amino acid ABC transporter substrate-binding protein</fullName>
    </submittedName>
</protein>
<evidence type="ECO:0000313" key="8">
    <source>
        <dbReference type="Proteomes" id="UP001171751"/>
    </source>
</evidence>
<dbReference type="SMART" id="SM00062">
    <property type="entry name" value="PBPb"/>
    <property type="match status" value="1"/>
</dbReference>
<dbReference type="InterPro" id="IPR001638">
    <property type="entry name" value="Solute-binding_3/MltF_N"/>
</dbReference>
<sequence length="267" mass="29754">MKKWLVSFMSILSVSLVLAACGNGETSEEGAGDSSASYESIIVGLDDTFPPMGFRDDNGELVGFDIDLAKEVGQRLGIEMDFQAIDWSLKETELDAGNIDLIWNGYTVTPEREEKVLFSEAYMENSQMIVTAEDSDIQTKEDLEGKVVAAQQSSSAVDAINDDEGDYPALFADGEVVQYPSNNDVFNDLISGRAEAIVVDEVMGRYYMSLNDDFAYRVLEDNFGEEVYAVGMRQEDTAFKEEFDASLQEIIEDGTYDEIYSKWFSEE</sequence>
<dbReference type="Proteomes" id="UP001171751">
    <property type="component" value="Unassembled WGS sequence"/>
</dbReference>
<name>A0AA43UBR2_9LACT</name>
<feature type="signal peptide" evidence="5">
    <location>
        <begin position="1"/>
        <end position="19"/>
    </location>
</feature>
<feature type="domain" description="Solute-binding protein family 3/N-terminal" evidence="6">
    <location>
        <begin position="40"/>
        <end position="267"/>
    </location>
</feature>
<gene>
    <name evidence="7" type="ORF">Q4F26_01755</name>
</gene>
<dbReference type="PROSITE" id="PS51257">
    <property type="entry name" value="PROKAR_LIPOPROTEIN"/>
    <property type="match status" value="1"/>
</dbReference>